<protein>
    <submittedName>
        <fullName evidence="1">Uncharacterized protein</fullName>
    </submittedName>
</protein>
<dbReference type="OMA" id="ATYRCLK"/>
<keyword evidence="2" id="KW-1185">Reference proteome</keyword>
<dbReference type="EMBL" id="CM000762">
    <property type="protein sequence ID" value="EES03409.3"/>
    <property type="molecule type" value="Genomic_DNA"/>
</dbReference>
<dbReference type="Proteomes" id="UP000000768">
    <property type="component" value="Chromosome 3"/>
</dbReference>
<sequence>MRLGRKWAAAVSWQLLVATYRCLKLWLKWASFFLPEKFEKKKHKLATIGDDFLAIAADQPFVFEIVLLKALILV</sequence>
<organism evidence="1 2">
    <name type="scientific">Sorghum bicolor</name>
    <name type="common">Sorghum</name>
    <name type="synonym">Sorghum vulgare</name>
    <dbReference type="NCBI Taxonomy" id="4558"/>
    <lineage>
        <taxon>Eukaryota</taxon>
        <taxon>Viridiplantae</taxon>
        <taxon>Streptophyta</taxon>
        <taxon>Embryophyta</taxon>
        <taxon>Tracheophyta</taxon>
        <taxon>Spermatophyta</taxon>
        <taxon>Magnoliopsida</taxon>
        <taxon>Liliopsida</taxon>
        <taxon>Poales</taxon>
        <taxon>Poaceae</taxon>
        <taxon>PACMAD clade</taxon>
        <taxon>Panicoideae</taxon>
        <taxon>Andropogonodae</taxon>
        <taxon>Andropogoneae</taxon>
        <taxon>Sorghinae</taxon>
        <taxon>Sorghum</taxon>
    </lineage>
</organism>
<gene>
    <name evidence="1" type="ORF">SORBI_3003G251301</name>
</gene>
<proteinExistence type="predicted"/>
<evidence type="ECO:0000313" key="2">
    <source>
        <dbReference type="Proteomes" id="UP000000768"/>
    </source>
</evidence>
<evidence type="ECO:0000313" key="1">
    <source>
        <dbReference type="EMBL" id="EES03409.3"/>
    </source>
</evidence>
<accession>C5XG14</accession>
<reference evidence="1 2" key="1">
    <citation type="journal article" date="2009" name="Nature">
        <title>The Sorghum bicolor genome and the diversification of grasses.</title>
        <authorList>
            <person name="Paterson A.H."/>
            <person name="Bowers J.E."/>
            <person name="Bruggmann R."/>
            <person name="Dubchak I."/>
            <person name="Grimwood J."/>
            <person name="Gundlach H."/>
            <person name="Haberer G."/>
            <person name="Hellsten U."/>
            <person name="Mitros T."/>
            <person name="Poliakov A."/>
            <person name="Schmutz J."/>
            <person name="Spannagl M."/>
            <person name="Tang H."/>
            <person name="Wang X."/>
            <person name="Wicker T."/>
            <person name="Bharti A.K."/>
            <person name="Chapman J."/>
            <person name="Feltus F.A."/>
            <person name="Gowik U."/>
            <person name="Grigoriev I.V."/>
            <person name="Lyons E."/>
            <person name="Maher C.A."/>
            <person name="Martis M."/>
            <person name="Narechania A."/>
            <person name="Otillar R.P."/>
            <person name="Penning B.W."/>
            <person name="Salamov A.A."/>
            <person name="Wang Y."/>
            <person name="Zhang L."/>
            <person name="Carpita N.C."/>
            <person name="Freeling M."/>
            <person name="Gingle A.R."/>
            <person name="Hash C.T."/>
            <person name="Keller B."/>
            <person name="Klein P."/>
            <person name="Kresovich S."/>
            <person name="McCann M.C."/>
            <person name="Ming R."/>
            <person name="Peterson D.G."/>
            <person name="Mehboob-ur-Rahman"/>
            <person name="Ware D."/>
            <person name="Westhoff P."/>
            <person name="Mayer K.F."/>
            <person name="Messing J."/>
            <person name="Rokhsar D.S."/>
        </authorList>
    </citation>
    <scope>NUCLEOTIDE SEQUENCE [LARGE SCALE GENOMIC DNA]</scope>
    <source>
        <strain evidence="2">cv. BTx623</strain>
    </source>
</reference>
<dbReference type="InParanoid" id="C5XG14"/>
<dbReference type="HOGENOM" id="CLU_000288_116_2_1"/>
<dbReference type="Gramene" id="EES03409">
    <property type="protein sequence ID" value="EES03409"/>
    <property type="gene ID" value="SORBI_3003G251301"/>
</dbReference>
<reference evidence="2" key="2">
    <citation type="journal article" date="2018" name="Plant J.">
        <title>The Sorghum bicolor reference genome: improved assembly, gene annotations, a transcriptome atlas, and signatures of genome organization.</title>
        <authorList>
            <person name="McCormick R.F."/>
            <person name="Truong S.K."/>
            <person name="Sreedasyam A."/>
            <person name="Jenkins J."/>
            <person name="Shu S."/>
            <person name="Sims D."/>
            <person name="Kennedy M."/>
            <person name="Amirebrahimi M."/>
            <person name="Weers B.D."/>
            <person name="McKinley B."/>
            <person name="Mattison A."/>
            <person name="Morishige D.T."/>
            <person name="Grimwood J."/>
            <person name="Schmutz J."/>
            <person name="Mullet J.E."/>
        </authorList>
    </citation>
    <scope>NUCLEOTIDE SEQUENCE [LARGE SCALE GENOMIC DNA]</scope>
    <source>
        <strain evidence="2">cv. BTx623</strain>
    </source>
</reference>
<name>C5XG14_SORBI</name>
<dbReference type="AlphaFoldDB" id="C5XG14"/>